<dbReference type="NCBIfam" id="TIGR01870">
    <property type="entry name" value="cas_TM1810_Csm2"/>
    <property type="match status" value="1"/>
</dbReference>
<dbReference type="EMBL" id="CP027806">
    <property type="protein sequence ID" value="AXJ02438.1"/>
    <property type="molecule type" value="Genomic_DNA"/>
</dbReference>
<comment type="function">
    <text evidence="1">This subunit may be involved in monitoring complementarity of crRNA and target RNA.</text>
</comment>
<keyword evidence="4" id="KW-0694">RNA-binding</keyword>
<accession>A0A345UPN6</accession>
<evidence type="ECO:0000313" key="7">
    <source>
        <dbReference type="EMBL" id="AXJ02438.1"/>
    </source>
</evidence>
<protein>
    <recommendedName>
        <fullName evidence="3">CRISPR system Cms protein Csm2</fullName>
    </recommendedName>
    <alternativeName>
        <fullName evidence="6">CRISPR type III A-associated protein Csm2</fullName>
    </alternativeName>
</protein>
<name>A0A345UPN6_9BACT</name>
<sequence>MAYRKMREVEQAMLNWVKDGVRSKSDIDLIEDIGKFIADAKEDNRGGYRSGFNAVTTSQIRIAYGEITRLKMKFDDTSLMMLRPKLAYAAARANDKGGTYASLSEIIKLGVNAVSAMEQHQKQKAFNNLASVFEAILAYHKAYGGK</sequence>
<reference evidence="7 8" key="1">
    <citation type="submission" date="2018-03" db="EMBL/GenBank/DDBJ databases">
        <title>Phenotypic and genomic properties of Cyclonatronum proteinivorum gen. nov., sp. nov., a haloalkaliphilic bacteroidete from soda lakes possessing Na+-translocating rhodopsin.</title>
        <authorList>
            <person name="Toshchakov S.V."/>
            <person name="Korzhenkov A."/>
            <person name="Samarov N.I."/>
            <person name="Kublanov I.V."/>
            <person name="Muntyan M.S."/>
            <person name="Sorokin D.Y."/>
        </authorList>
    </citation>
    <scope>NUCLEOTIDE SEQUENCE [LARGE SCALE GENOMIC DNA]</scope>
    <source>
        <strain evidence="7 8">Omega</strain>
    </source>
</reference>
<evidence type="ECO:0000256" key="4">
    <source>
        <dbReference type="ARBA" id="ARBA00022884"/>
    </source>
</evidence>
<evidence type="ECO:0000256" key="6">
    <source>
        <dbReference type="ARBA" id="ARBA00031723"/>
    </source>
</evidence>
<dbReference type="GO" id="GO:0051607">
    <property type="term" value="P:defense response to virus"/>
    <property type="evidence" value="ECO:0007669"/>
    <property type="project" value="UniProtKB-KW"/>
</dbReference>
<evidence type="ECO:0000256" key="2">
    <source>
        <dbReference type="ARBA" id="ARBA00006896"/>
    </source>
</evidence>
<organism evidence="7 8">
    <name type="scientific">Cyclonatronum proteinivorum</name>
    <dbReference type="NCBI Taxonomy" id="1457365"/>
    <lineage>
        <taxon>Bacteria</taxon>
        <taxon>Pseudomonadati</taxon>
        <taxon>Balneolota</taxon>
        <taxon>Balneolia</taxon>
        <taxon>Balneolales</taxon>
        <taxon>Cyclonatronaceae</taxon>
        <taxon>Cyclonatronum</taxon>
    </lineage>
</organism>
<evidence type="ECO:0000256" key="1">
    <source>
        <dbReference type="ARBA" id="ARBA00003640"/>
    </source>
</evidence>
<dbReference type="OrthoDB" id="964629at2"/>
<dbReference type="Pfam" id="PF03750">
    <property type="entry name" value="Csm2_III-A"/>
    <property type="match status" value="1"/>
</dbReference>
<keyword evidence="8" id="KW-1185">Reference proteome</keyword>
<dbReference type="InterPro" id="IPR010149">
    <property type="entry name" value="CRISPR-assoc_prot_Csm2_III-A"/>
</dbReference>
<proteinExistence type="inferred from homology"/>
<evidence type="ECO:0000313" key="8">
    <source>
        <dbReference type="Proteomes" id="UP000254808"/>
    </source>
</evidence>
<dbReference type="GO" id="GO:0003723">
    <property type="term" value="F:RNA binding"/>
    <property type="evidence" value="ECO:0007669"/>
    <property type="project" value="UniProtKB-KW"/>
</dbReference>
<evidence type="ECO:0000256" key="5">
    <source>
        <dbReference type="ARBA" id="ARBA00023118"/>
    </source>
</evidence>
<dbReference type="Proteomes" id="UP000254808">
    <property type="component" value="Chromosome"/>
</dbReference>
<dbReference type="AlphaFoldDB" id="A0A345UPN6"/>
<comment type="similarity">
    <text evidence="2">Belongs to the CRISPR-associated Csm2 family.</text>
</comment>
<dbReference type="RefSeq" id="WP_114985525.1">
    <property type="nucleotide sequence ID" value="NZ_CP027806.1"/>
</dbReference>
<gene>
    <name evidence="7" type="ORF">CYPRO_3205</name>
</gene>
<dbReference type="KEGG" id="cprv:CYPRO_3205"/>
<evidence type="ECO:0000256" key="3">
    <source>
        <dbReference type="ARBA" id="ARBA00016118"/>
    </source>
</evidence>
<keyword evidence="5" id="KW-0051">Antiviral defense</keyword>